<protein>
    <recommendedName>
        <fullName evidence="1">Transcription regulator TrmB N-terminal domain-containing protein</fullName>
    </recommendedName>
</protein>
<accession>A0A1G2QE23</accession>
<dbReference type="InterPro" id="IPR036388">
    <property type="entry name" value="WH-like_DNA-bd_sf"/>
</dbReference>
<reference evidence="2 3" key="1">
    <citation type="journal article" date="2016" name="Nat. Commun.">
        <title>Thousands of microbial genomes shed light on interconnected biogeochemical processes in an aquifer system.</title>
        <authorList>
            <person name="Anantharaman K."/>
            <person name="Brown C.T."/>
            <person name="Hug L.A."/>
            <person name="Sharon I."/>
            <person name="Castelle C.J."/>
            <person name="Probst A.J."/>
            <person name="Thomas B.C."/>
            <person name="Singh A."/>
            <person name="Wilkins M.J."/>
            <person name="Karaoz U."/>
            <person name="Brodie E.L."/>
            <person name="Williams K.H."/>
            <person name="Hubbard S.S."/>
            <person name="Banfield J.F."/>
        </authorList>
    </citation>
    <scope>NUCLEOTIDE SEQUENCE [LARGE SCALE GENOMIC DNA]</scope>
</reference>
<gene>
    <name evidence="2" type="ORF">A2571_00520</name>
</gene>
<dbReference type="PANTHER" id="PTHR34293">
    <property type="entry name" value="HTH-TYPE TRANSCRIPTIONAL REGULATOR TRMBL2"/>
    <property type="match status" value="1"/>
</dbReference>
<evidence type="ECO:0000313" key="2">
    <source>
        <dbReference type="EMBL" id="OHA58855.1"/>
    </source>
</evidence>
<dbReference type="SUPFAM" id="SSF46785">
    <property type="entry name" value="Winged helix' DNA-binding domain"/>
    <property type="match status" value="1"/>
</dbReference>
<name>A0A1G2QE23_9BACT</name>
<dbReference type="PANTHER" id="PTHR34293:SF1">
    <property type="entry name" value="HTH-TYPE TRANSCRIPTIONAL REGULATOR TRMBL2"/>
    <property type="match status" value="1"/>
</dbReference>
<dbReference type="Pfam" id="PF01978">
    <property type="entry name" value="TrmB"/>
    <property type="match status" value="1"/>
</dbReference>
<comment type="caution">
    <text evidence="2">The sequence shown here is derived from an EMBL/GenBank/DDBJ whole genome shotgun (WGS) entry which is preliminary data.</text>
</comment>
<dbReference type="EMBL" id="MHTJ01000002">
    <property type="protein sequence ID" value="OHA58855.1"/>
    <property type="molecule type" value="Genomic_DNA"/>
</dbReference>
<sequence length="249" mass="29175">MIIEDYLQKIGLTEKEAKLYIAGLQNGPSTIQELANESGLKRTTIYEIVDSLKEKKLINTSLREKKKIFIMEEPENVGLFLRQRENIFNKILPELEALKNMDTKKPMARIYEGRDGLEKIYEDMIKKPGTILVLAAPKDLILPGLLDYLKNDWEFRRIKNGIDMRRVNINLTGNKHMDYKIKPNPEECENIKYLPIDNYPFTVGIYIYRKKVAFVSYQHEEMFGTILRSPAICLTMKALFENFWQMDRS</sequence>
<evidence type="ECO:0000259" key="1">
    <source>
        <dbReference type="Pfam" id="PF01978"/>
    </source>
</evidence>
<organism evidence="2 3">
    <name type="scientific">Candidatus Vogelbacteria bacterium RIFOXYD1_FULL_44_32</name>
    <dbReference type="NCBI Taxonomy" id="1802438"/>
    <lineage>
        <taxon>Bacteria</taxon>
        <taxon>Candidatus Vogeliibacteriota</taxon>
    </lineage>
</organism>
<dbReference type="STRING" id="1802438.A2571_00520"/>
<dbReference type="InterPro" id="IPR051797">
    <property type="entry name" value="TrmB-like"/>
</dbReference>
<dbReference type="Gene3D" id="1.10.10.10">
    <property type="entry name" value="Winged helix-like DNA-binding domain superfamily/Winged helix DNA-binding domain"/>
    <property type="match status" value="1"/>
</dbReference>
<dbReference type="InterPro" id="IPR036390">
    <property type="entry name" value="WH_DNA-bd_sf"/>
</dbReference>
<feature type="domain" description="Transcription regulator TrmB N-terminal" evidence="1">
    <location>
        <begin position="7"/>
        <end position="67"/>
    </location>
</feature>
<evidence type="ECO:0000313" key="3">
    <source>
        <dbReference type="Proteomes" id="UP000177043"/>
    </source>
</evidence>
<dbReference type="AlphaFoldDB" id="A0A1G2QE23"/>
<proteinExistence type="predicted"/>
<dbReference type="InterPro" id="IPR002831">
    <property type="entry name" value="Tscrpt_reg_TrmB_N"/>
</dbReference>
<dbReference type="Proteomes" id="UP000177043">
    <property type="component" value="Unassembled WGS sequence"/>
</dbReference>